<organism evidence="3 4">
    <name type="scientific">Conidiobolus coronatus (strain ATCC 28846 / CBS 209.66 / NRRL 28638)</name>
    <name type="common">Delacroixia coronata</name>
    <dbReference type="NCBI Taxonomy" id="796925"/>
    <lineage>
        <taxon>Eukaryota</taxon>
        <taxon>Fungi</taxon>
        <taxon>Fungi incertae sedis</taxon>
        <taxon>Zoopagomycota</taxon>
        <taxon>Entomophthoromycotina</taxon>
        <taxon>Entomophthoromycetes</taxon>
        <taxon>Entomophthorales</taxon>
        <taxon>Ancylistaceae</taxon>
        <taxon>Conidiobolus</taxon>
    </lineage>
</organism>
<dbReference type="Pfam" id="PF09337">
    <property type="entry name" value="zf-H2C2"/>
    <property type="match status" value="1"/>
</dbReference>
<evidence type="ECO:0000313" key="3">
    <source>
        <dbReference type="EMBL" id="KXN66962.1"/>
    </source>
</evidence>
<feature type="domain" description="Integrase catalytic" evidence="2">
    <location>
        <begin position="235"/>
        <end position="324"/>
    </location>
</feature>
<reference evidence="3 4" key="1">
    <citation type="journal article" date="2015" name="Genome Biol. Evol.">
        <title>Phylogenomic analyses indicate that early fungi evolved digesting cell walls of algal ancestors of land plants.</title>
        <authorList>
            <person name="Chang Y."/>
            <person name="Wang S."/>
            <person name="Sekimoto S."/>
            <person name="Aerts A.L."/>
            <person name="Choi C."/>
            <person name="Clum A."/>
            <person name="LaButti K.M."/>
            <person name="Lindquist E.A."/>
            <person name="Yee Ngan C."/>
            <person name="Ohm R.A."/>
            <person name="Salamov A.A."/>
            <person name="Grigoriev I.V."/>
            <person name="Spatafora J.W."/>
            <person name="Berbee M.L."/>
        </authorList>
    </citation>
    <scope>NUCLEOTIDE SEQUENCE [LARGE SCALE GENOMIC DNA]</scope>
    <source>
        <strain evidence="3 4">NRRL 28638</strain>
    </source>
</reference>
<gene>
    <name evidence="3" type="ORF">CONCODRAFT_80340</name>
</gene>
<dbReference type="Gene3D" id="3.30.420.10">
    <property type="entry name" value="Ribonuclease H-like superfamily/Ribonuclease H"/>
    <property type="match status" value="1"/>
</dbReference>
<name>A0A137NW10_CONC2</name>
<evidence type="ECO:0000259" key="2">
    <source>
        <dbReference type="PROSITE" id="PS50994"/>
    </source>
</evidence>
<evidence type="ECO:0000313" key="4">
    <source>
        <dbReference type="Proteomes" id="UP000070444"/>
    </source>
</evidence>
<dbReference type="SUPFAM" id="SSF53098">
    <property type="entry name" value="Ribonuclease H-like"/>
    <property type="match status" value="1"/>
</dbReference>
<dbReference type="GO" id="GO:0003676">
    <property type="term" value="F:nucleic acid binding"/>
    <property type="evidence" value="ECO:0007669"/>
    <property type="project" value="InterPro"/>
</dbReference>
<sequence>MDENTYNKYFRYLKKQLAENEMNDVNNVKESELSNNNDKVGTKDNISKFCIIEDKLYAKPARSHIIPREVIKIDRAYDLVKWTHEMREEKHLGYRKTVDLIAEKYYVLKLTNITQEVILDCKLCRSLALHESKTFLNRKIPTPKPIHTKVAKYSPGQISKSAKEMEAKRELIKKLSKSADCSPEDIFKQPDFITNKSDGDTPSLSPPTAVATNEVKANDLLVNSPSSSQNQLKSPILKPWEEVKLDLIELELEANQMNHLLILEDSFTQFIEIYSLESTEPDIILKTLDKFFSRWKQPNLIISNQSPLLSHIAIQDNLEKLNIKFKLMDLNLNLKELILFGIKLTCKDINKWRDYLLQVKMHINRLPSPTTNTDTSEDSSKVPAAKPSSPYDKLEIWYNN</sequence>
<dbReference type="GO" id="GO:0015074">
    <property type="term" value="P:DNA integration"/>
    <property type="evidence" value="ECO:0007669"/>
    <property type="project" value="InterPro"/>
</dbReference>
<dbReference type="PROSITE" id="PS50994">
    <property type="entry name" value="INTEGRASE"/>
    <property type="match status" value="1"/>
</dbReference>
<dbReference type="GO" id="GO:0005634">
    <property type="term" value="C:nucleus"/>
    <property type="evidence" value="ECO:0007669"/>
    <property type="project" value="UniProtKB-ARBA"/>
</dbReference>
<feature type="region of interest" description="Disordered" evidence="1">
    <location>
        <begin position="367"/>
        <end position="393"/>
    </location>
</feature>
<dbReference type="AlphaFoldDB" id="A0A137NW10"/>
<accession>A0A137NW10</accession>
<dbReference type="OrthoDB" id="5978043at2759"/>
<dbReference type="InterPro" id="IPR012337">
    <property type="entry name" value="RNaseH-like_sf"/>
</dbReference>
<protein>
    <recommendedName>
        <fullName evidence="2">Integrase catalytic domain-containing protein</fullName>
    </recommendedName>
</protein>
<keyword evidence="4" id="KW-1185">Reference proteome</keyword>
<dbReference type="InterPro" id="IPR001584">
    <property type="entry name" value="Integrase_cat-core"/>
</dbReference>
<dbReference type="InterPro" id="IPR015416">
    <property type="entry name" value="Znf_H2C2_histone_UAS-bd"/>
</dbReference>
<proteinExistence type="predicted"/>
<evidence type="ECO:0000256" key="1">
    <source>
        <dbReference type="SAM" id="MobiDB-lite"/>
    </source>
</evidence>
<dbReference type="InterPro" id="IPR036397">
    <property type="entry name" value="RNaseH_sf"/>
</dbReference>
<feature type="compositionally biased region" description="Low complexity" evidence="1">
    <location>
        <begin position="381"/>
        <end position="390"/>
    </location>
</feature>
<dbReference type="STRING" id="796925.A0A137NW10"/>
<dbReference type="EMBL" id="KQ964673">
    <property type="protein sequence ID" value="KXN66962.1"/>
    <property type="molecule type" value="Genomic_DNA"/>
</dbReference>
<dbReference type="Gene3D" id="1.10.340.70">
    <property type="match status" value="1"/>
</dbReference>
<dbReference type="Proteomes" id="UP000070444">
    <property type="component" value="Unassembled WGS sequence"/>
</dbReference>